<feature type="compositionally biased region" description="Gly residues" evidence="6">
    <location>
        <begin position="1"/>
        <end position="12"/>
    </location>
</feature>
<feature type="compositionally biased region" description="Polar residues" evidence="6">
    <location>
        <begin position="286"/>
        <end position="312"/>
    </location>
</feature>
<dbReference type="PANTHER" id="PTHR46896:SF3">
    <property type="entry name" value="FI06413P-RELATED"/>
    <property type="match status" value="1"/>
</dbReference>
<evidence type="ECO:0000313" key="8">
    <source>
        <dbReference type="EMBL" id="KAJ3789207.1"/>
    </source>
</evidence>
<dbReference type="GO" id="GO:0006508">
    <property type="term" value="P:proteolysis"/>
    <property type="evidence" value="ECO:0007669"/>
    <property type="project" value="UniProtKB-KW"/>
</dbReference>
<feature type="region of interest" description="Disordered" evidence="6">
    <location>
        <begin position="617"/>
        <end position="661"/>
    </location>
</feature>
<dbReference type="GO" id="GO:0070139">
    <property type="term" value="F:SUMO-specific endopeptidase activity"/>
    <property type="evidence" value="ECO:0007669"/>
    <property type="project" value="TreeGrafter"/>
</dbReference>
<feature type="region of interest" description="Disordered" evidence="6">
    <location>
        <begin position="262"/>
        <end position="343"/>
    </location>
</feature>
<keyword evidence="4" id="KW-0833">Ubl conjugation pathway</keyword>
<dbReference type="GO" id="GO:0016926">
    <property type="term" value="P:protein desumoylation"/>
    <property type="evidence" value="ECO:0007669"/>
    <property type="project" value="TreeGrafter"/>
</dbReference>
<accession>A0AA38TXT4</accession>
<proteinExistence type="inferred from homology"/>
<evidence type="ECO:0000256" key="3">
    <source>
        <dbReference type="ARBA" id="ARBA00022670"/>
    </source>
</evidence>
<dbReference type="InterPro" id="IPR038765">
    <property type="entry name" value="Papain-like_cys_pep_sf"/>
</dbReference>
<sequence>MQSGTGKPGGPGFVKEQARKLDRKEHANRSNQKVAVPHIDLTTVSNVKGSMKVRSTTKPKSKSNAIDPIATSSTTFVVTKMNSKTNAKFKTIPLKEIYFGLKHLGEGYRIVLNPSAKVQGFFIHGPEKYKETVTFAQSVKSMQIGDVNQPKPCIKFTSKPLPHSRRHIGIGREWEEDFIPGEPGKGEVTLKIDEENPDWSPDVYNTFRLYCKRVIQTECSDVFGLQGNLALWSRAEQAANTHEDDSCIEYAEADSDPLNIIIPTEENSNSSQSPVSNERNEGGQKAPSSQATRMTYISRKPSSTSENRNSTHGVRRSARQQQNQTKQVKKRPSEDPDEIILSYPPDAATGAVKITNGDYSRLLPNEYLNDTLIEFGLKLWLHELAMVDPELANQVHIFSSFFYKKLNKKNLEEGYQSVRRWTSKFDIFSKKFVIVPINENMHWYLAIIYQPDLVLLPPPERELPNTRHHARSSNAHEESMSSTSTPAGAPSPATVTASSNEAEASSSLSRRRSLSSIAASGSASRSTSPSEASPIIEDSKPSSEADVEETAHGLTAVDIYIDVQMPDLIEDPPSPSTSLSDESMNVDGKVDEKNDVSPSFTSLVTSSRFPRQLMDSEKTDNHAKGVSIPPSHSKPTSVATSSFYATPARSKKGKERAVNPVDEASDGDTIAVNLGARETIGQPTTMIFTLDSLGNKHPRVISTLSRYLQLEAQDKKQLHNTSKALGKPLPVPTQPNFCDCGVYLIHFAQVFVQKAEYLFSISQKKGTRSQADRNVDWDGHRLSDFRDELREKVGILSKCWRVDNSPQQQDPEKKVPPNDEVRRIEAVVHDLSDSDIDIVETVPQERKAKLRGSNVARVRGN</sequence>
<organism evidence="8 9">
    <name type="scientific">Lentinula aff. detonsa</name>
    <dbReference type="NCBI Taxonomy" id="2804958"/>
    <lineage>
        <taxon>Eukaryota</taxon>
        <taxon>Fungi</taxon>
        <taxon>Dikarya</taxon>
        <taxon>Basidiomycota</taxon>
        <taxon>Agaricomycotina</taxon>
        <taxon>Agaricomycetes</taxon>
        <taxon>Agaricomycetidae</taxon>
        <taxon>Agaricales</taxon>
        <taxon>Marasmiineae</taxon>
        <taxon>Omphalotaceae</taxon>
        <taxon>Lentinula</taxon>
    </lineage>
</organism>
<evidence type="ECO:0000256" key="6">
    <source>
        <dbReference type="SAM" id="MobiDB-lite"/>
    </source>
</evidence>
<keyword evidence="2" id="KW-0597">Phosphoprotein</keyword>
<dbReference type="AlphaFoldDB" id="A0AA38TXT4"/>
<dbReference type="Gene3D" id="1.10.418.20">
    <property type="match status" value="1"/>
</dbReference>
<dbReference type="Proteomes" id="UP001163798">
    <property type="component" value="Unassembled WGS sequence"/>
</dbReference>
<feature type="compositionally biased region" description="Polar residues" evidence="6">
    <location>
        <begin position="633"/>
        <end position="644"/>
    </location>
</feature>
<feature type="compositionally biased region" description="Low complexity" evidence="6">
    <location>
        <begin position="480"/>
        <end position="533"/>
    </location>
</feature>
<dbReference type="InterPro" id="IPR003653">
    <property type="entry name" value="Peptidase_C48_C"/>
</dbReference>
<keyword evidence="9" id="KW-1185">Reference proteome</keyword>
<dbReference type="PROSITE" id="PS50600">
    <property type="entry name" value="ULP_PROTEASE"/>
    <property type="match status" value="1"/>
</dbReference>
<dbReference type="Gene3D" id="3.40.395.10">
    <property type="entry name" value="Adenoviral Proteinase, Chain A"/>
    <property type="match status" value="1"/>
</dbReference>
<protein>
    <recommendedName>
        <fullName evidence="7">Ubiquitin-like protease family profile domain-containing protein</fullName>
    </recommendedName>
</protein>
<name>A0AA38TXT4_9AGAR</name>
<dbReference type="EMBL" id="MU793264">
    <property type="protein sequence ID" value="KAJ3789207.1"/>
    <property type="molecule type" value="Genomic_DNA"/>
</dbReference>
<dbReference type="GO" id="GO:0005634">
    <property type="term" value="C:nucleus"/>
    <property type="evidence" value="ECO:0007669"/>
    <property type="project" value="TreeGrafter"/>
</dbReference>
<reference evidence="8" key="1">
    <citation type="submission" date="2022-08" db="EMBL/GenBank/DDBJ databases">
        <authorList>
            <consortium name="DOE Joint Genome Institute"/>
            <person name="Min B."/>
            <person name="Riley R."/>
            <person name="Sierra-Patev S."/>
            <person name="Naranjo-Ortiz M."/>
            <person name="Looney B."/>
            <person name="Konkel Z."/>
            <person name="Slot J.C."/>
            <person name="Sakamoto Y."/>
            <person name="Steenwyk J.L."/>
            <person name="Rokas A."/>
            <person name="Carro J."/>
            <person name="Camarero S."/>
            <person name="Ferreira P."/>
            <person name="Molpeceres G."/>
            <person name="Ruiz-Duenas F.J."/>
            <person name="Serrano A."/>
            <person name="Henrissat B."/>
            <person name="Drula E."/>
            <person name="Hughes K.W."/>
            <person name="Mata J.L."/>
            <person name="Ishikawa N.K."/>
            <person name="Vargas-Isla R."/>
            <person name="Ushijima S."/>
            <person name="Smith C.A."/>
            <person name="Ahrendt S."/>
            <person name="Andreopoulos W."/>
            <person name="He G."/>
            <person name="Labutti K."/>
            <person name="Lipzen A."/>
            <person name="Ng V."/>
            <person name="Sandor L."/>
            <person name="Barry K."/>
            <person name="Martinez A.T."/>
            <person name="Xiao Y."/>
            <person name="Gibbons J.G."/>
            <person name="Terashima K."/>
            <person name="Hibbett D.S."/>
            <person name="Grigoriev I.V."/>
        </authorList>
    </citation>
    <scope>NUCLEOTIDE SEQUENCE</scope>
    <source>
        <strain evidence="8">TFB10291</strain>
    </source>
</reference>
<dbReference type="GO" id="GO:0005737">
    <property type="term" value="C:cytoplasm"/>
    <property type="evidence" value="ECO:0007669"/>
    <property type="project" value="TreeGrafter"/>
</dbReference>
<feature type="compositionally biased region" description="Basic and acidic residues" evidence="6">
    <location>
        <begin position="16"/>
        <end position="28"/>
    </location>
</feature>
<evidence type="ECO:0000313" key="9">
    <source>
        <dbReference type="Proteomes" id="UP001163798"/>
    </source>
</evidence>
<feature type="region of interest" description="Disordered" evidence="6">
    <location>
        <begin position="567"/>
        <end position="601"/>
    </location>
</feature>
<dbReference type="PANTHER" id="PTHR46896">
    <property type="entry name" value="SENTRIN-SPECIFIC PROTEASE"/>
    <property type="match status" value="1"/>
</dbReference>
<keyword evidence="3" id="KW-0645">Protease</keyword>
<evidence type="ECO:0000256" key="1">
    <source>
        <dbReference type="ARBA" id="ARBA00005234"/>
    </source>
</evidence>
<dbReference type="Pfam" id="PF02902">
    <property type="entry name" value="Peptidase_C48"/>
    <property type="match status" value="2"/>
</dbReference>
<feature type="compositionally biased region" description="Polar residues" evidence="6">
    <location>
        <begin position="265"/>
        <end position="277"/>
    </location>
</feature>
<keyword evidence="5" id="KW-0378">Hydrolase</keyword>
<evidence type="ECO:0000256" key="2">
    <source>
        <dbReference type="ARBA" id="ARBA00022553"/>
    </source>
</evidence>
<gene>
    <name evidence="8" type="ORF">GGU10DRAFT_305668</name>
</gene>
<feature type="domain" description="Ubiquitin-like protease family profile" evidence="7">
    <location>
        <begin position="352"/>
        <end position="751"/>
    </location>
</feature>
<evidence type="ECO:0000259" key="7">
    <source>
        <dbReference type="PROSITE" id="PS50600"/>
    </source>
</evidence>
<evidence type="ECO:0000256" key="4">
    <source>
        <dbReference type="ARBA" id="ARBA00022786"/>
    </source>
</evidence>
<evidence type="ECO:0000256" key="5">
    <source>
        <dbReference type="ARBA" id="ARBA00022801"/>
    </source>
</evidence>
<feature type="region of interest" description="Disordered" evidence="6">
    <location>
        <begin position="1"/>
        <end position="35"/>
    </location>
</feature>
<comment type="caution">
    <text evidence="8">The sequence shown here is derived from an EMBL/GenBank/DDBJ whole genome shotgun (WGS) entry which is preliminary data.</text>
</comment>
<dbReference type="SUPFAM" id="SSF54001">
    <property type="entry name" value="Cysteine proteinases"/>
    <property type="match status" value="1"/>
</dbReference>
<dbReference type="InterPro" id="IPR051947">
    <property type="entry name" value="Sentrin-specific_protease"/>
</dbReference>
<comment type="similarity">
    <text evidence="1">Belongs to the peptidase C48 family.</text>
</comment>
<feature type="region of interest" description="Disordered" evidence="6">
    <location>
        <begin position="460"/>
        <end position="549"/>
    </location>
</feature>